<gene>
    <name evidence="3" type="ORF">BDZ31_001241</name>
</gene>
<dbReference type="RefSeq" id="WP_183340017.1">
    <property type="nucleotide sequence ID" value="NZ_JACHNU010000001.1"/>
</dbReference>
<dbReference type="PANTHER" id="PTHR45527">
    <property type="entry name" value="NONRIBOSOMAL PEPTIDE SYNTHETASE"/>
    <property type="match status" value="1"/>
</dbReference>
<dbReference type="CDD" id="cd05930">
    <property type="entry name" value="A_NRPS"/>
    <property type="match status" value="1"/>
</dbReference>
<name>A0A840IC83_9ACTN</name>
<dbReference type="AlphaFoldDB" id="A0A840IC83"/>
<dbReference type="SUPFAM" id="SSF56801">
    <property type="entry name" value="Acetyl-CoA synthetase-like"/>
    <property type="match status" value="1"/>
</dbReference>
<organism evidence="3 4">
    <name type="scientific">Conexibacter arvalis</name>
    <dbReference type="NCBI Taxonomy" id="912552"/>
    <lineage>
        <taxon>Bacteria</taxon>
        <taxon>Bacillati</taxon>
        <taxon>Actinomycetota</taxon>
        <taxon>Thermoleophilia</taxon>
        <taxon>Solirubrobacterales</taxon>
        <taxon>Conexibacteraceae</taxon>
        <taxon>Conexibacter</taxon>
    </lineage>
</organism>
<proteinExistence type="predicted"/>
<comment type="caution">
    <text evidence="3">The sequence shown here is derived from an EMBL/GenBank/DDBJ whole genome shotgun (WGS) entry which is preliminary data.</text>
</comment>
<evidence type="ECO:0000259" key="1">
    <source>
        <dbReference type="Pfam" id="PF00501"/>
    </source>
</evidence>
<dbReference type="GO" id="GO:0043041">
    <property type="term" value="P:amino acid activation for nonribosomal peptide biosynthetic process"/>
    <property type="evidence" value="ECO:0007669"/>
    <property type="project" value="TreeGrafter"/>
</dbReference>
<keyword evidence="4" id="KW-1185">Reference proteome</keyword>
<dbReference type="PROSITE" id="PS00455">
    <property type="entry name" value="AMP_BINDING"/>
    <property type="match status" value="1"/>
</dbReference>
<dbReference type="InterPro" id="IPR010071">
    <property type="entry name" value="AA_adenyl_dom"/>
</dbReference>
<dbReference type="NCBIfam" id="TIGR01733">
    <property type="entry name" value="AA-adenyl-dom"/>
    <property type="match status" value="1"/>
</dbReference>
<protein>
    <submittedName>
        <fullName evidence="3">Amino acid adenylation domain-containing protein</fullName>
    </submittedName>
</protein>
<dbReference type="EMBL" id="JACHNU010000001">
    <property type="protein sequence ID" value="MBB4661668.1"/>
    <property type="molecule type" value="Genomic_DNA"/>
</dbReference>
<dbReference type="Proteomes" id="UP000585272">
    <property type="component" value="Unassembled WGS sequence"/>
</dbReference>
<dbReference type="Gene3D" id="3.40.50.12780">
    <property type="entry name" value="N-terminal domain of ligase-like"/>
    <property type="match status" value="1"/>
</dbReference>
<evidence type="ECO:0000259" key="2">
    <source>
        <dbReference type="Pfam" id="PF13193"/>
    </source>
</evidence>
<accession>A0A840IC83</accession>
<dbReference type="InterPro" id="IPR000873">
    <property type="entry name" value="AMP-dep_synth/lig_dom"/>
</dbReference>
<reference evidence="3 4" key="1">
    <citation type="submission" date="2020-08" db="EMBL/GenBank/DDBJ databases">
        <title>Genomic Encyclopedia of Archaeal and Bacterial Type Strains, Phase II (KMG-II): from individual species to whole genera.</title>
        <authorList>
            <person name="Goeker M."/>
        </authorList>
    </citation>
    <scope>NUCLEOTIDE SEQUENCE [LARGE SCALE GENOMIC DNA]</scope>
    <source>
        <strain evidence="3 4">DSM 23288</strain>
    </source>
</reference>
<dbReference type="Gene3D" id="3.30.300.30">
    <property type="match status" value="1"/>
</dbReference>
<dbReference type="GO" id="GO:0005737">
    <property type="term" value="C:cytoplasm"/>
    <property type="evidence" value="ECO:0007669"/>
    <property type="project" value="TreeGrafter"/>
</dbReference>
<sequence length="544" mass="57892">MLLQDHAARAAEARGEAVALAMGDERLAYAELETLSDRLAAQLADRGVARGDRVGLLIPKRPSAIVAMHAVLKAGAAYVPLDAESPPQRLARIVSAAEPSMLLAVPEAAGRLEGLAGELALPPVGSVEADRIVGADGAPLGVFARGDWDSPAAVAPGVRVDPSEPAHLLFTSGSTGAPKGVVITHAMVLAFVDWAVREFGTKPSDRISGHPPLHFDLSTFDIYATFAAGAELHLVPPSLSVDPRALARFIRERELTQWFSVPSVLTYMAKFDAVEQDDFPALERLLWCGEVLPTPVLCHWMRKLPHVRFTNLYGPTEATIASSHHTLPSIPADETLPVPIGVACDGEELLVLDERLAPVPPGEIGDLYIAGVGLSPGYWRDEEKTRAAFLPDPRTPGGEGRIYRTGDLARVDDDGVVHFLGRADSQIKSRGYRIELGEIESALNAVAGVRECAIVGVDAGGFEGTAICAAYVGSDGLGPPQLRGALASALPSYMLPARWLALDVLPKNQNGKIDRPALRERFVAQQAEQAAARAARAGGRERSR</sequence>
<dbReference type="PANTHER" id="PTHR45527:SF1">
    <property type="entry name" value="FATTY ACID SYNTHASE"/>
    <property type="match status" value="1"/>
</dbReference>
<dbReference type="InterPro" id="IPR042099">
    <property type="entry name" value="ANL_N_sf"/>
</dbReference>
<dbReference type="Pfam" id="PF13193">
    <property type="entry name" value="AMP-binding_C"/>
    <property type="match status" value="1"/>
</dbReference>
<feature type="domain" description="AMP-binding enzyme C-terminal" evidence="2">
    <location>
        <begin position="438"/>
        <end position="512"/>
    </location>
</feature>
<dbReference type="InterPro" id="IPR025110">
    <property type="entry name" value="AMP-bd_C"/>
</dbReference>
<dbReference type="GO" id="GO:0044550">
    <property type="term" value="P:secondary metabolite biosynthetic process"/>
    <property type="evidence" value="ECO:0007669"/>
    <property type="project" value="TreeGrafter"/>
</dbReference>
<evidence type="ECO:0000313" key="4">
    <source>
        <dbReference type="Proteomes" id="UP000585272"/>
    </source>
</evidence>
<dbReference type="GO" id="GO:0031177">
    <property type="term" value="F:phosphopantetheine binding"/>
    <property type="evidence" value="ECO:0007669"/>
    <property type="project" value="TreeGrafter"/>
</dbReference>
<dbReference type="InterPro" id="IPR045851">
    <property type="entry name" value="AMP-bd_C_sf"/>
</dbReference>
<dbReference type="Pfam" id="PF00501">
    <property type="entry name" value="AMP-binding"/>
    <property type="match status" value="1"/>
</dbReference>
<dbReference type="InterPro" id="IPR020845">
    <property type="entry name" value="AMP-binding_CS"/>
</dbReference>
<evidence type="ECO:0000313" key="3">
    <source>
        <dbReference type="EMBL" id="MBB4661668.1"/>
    </source>
</evidence>
<feature type="domain" description="AMP-dependent synthetase/ligase" evidence="1">
    <location>
        <begin position="9"/>
        <end position="379"/>
    </location>
</feature>